<dbReference type="GO" id="GO:0003677">
    <property type="term" value="F:DNA binding"/>
    <property type="evidence" value="ECO:0007669"/>
    <property type="project" value="UniProtKB-KW"/>
</dbReference>
<gene>
    <name evidence="10 13" type="primary">argR</name>
    <name evidence="13" type="ORF">TGUWTKB_0310</name>
</gene>
<reference evidence="13 14" key="2">
    <citation type="journal article" date="2014" name="Curr. Biol.">
        <title>Symbiont-Supplemented Maternal Investment Underpinning Host's Ecological Adaptation.</title>
        <authorList>
            <person name="Kaiwa N."/>
            <person name="Hosokawa T."/>
            <person name="Nikoh N."/>
            <person name="Tanahashi M."/>
            <person name="Moriyama M."/>
            <person name="Meng X.Y."/>
            <person name="Maeda T."/>
            <person name="Yamaguchi K."/>
            <person name="Shigenobu S."/>
            <person name="Ito M."/>
            <person name="Fukatsu T."/>
        </authorList>
    </citation>
    <scope>NUCLEOTIDE SEQUENCE [LARGE SCALE GENOMIC DNA]</scope>
    <source>
        <strain evidence="13 14">UwTKB</strain>
    </source>
</reference>
<evidence type="ECO:0000256" key="5">
    <source>
        <dbReference type="ARBA" id="ARBA00022490"/>
    </source>
</evidence>
<dbReference type="GO" id="GO:1900079">
    <property type="term" value="P:regulation of arginine biosynthetic process"/>
    <property type="evidence" value="ECO:0007669"/>
    <property type="project" value="UniProtKB-UniRule"/>
</dbReference>
<organism evidence="13 14">
    <name type="scientific">Candidatus Tachikawaea gelatinosa</name>
    <dbReference type="NCBI Taxonomy" id="1410383"/>
    <lineage>
        <taxon>Bacteria</taxon>
        <taxon>Pseudomonadati</taxon>
        <taxon>Pseudomonadota</taxon>
        <taxon>Gammaproteobacteria</taxon>
        <taxon>Enterobacterales</taxon>
        <taxon>Enterobacteriaceae</taxon>
        <taxon>Candidatus Tachikawaea</taxon>
    </lineage>
</organism>
<dbReference type="GO" id="GO:0005737">
    <property type="term" value="C:cytoplasm"/>
    <property type="evidence" value="ECO:0007669"/>
    <property type="project" value="UniProtKB-SubCell"/>
</dbReference>
<keyword evidence="7 10" id="KW-0805">Transcription regulation</keyword>
<keyword evidence="6 10" id="KW-0055">Arginine biosynthesis</keyword>
<dbReference type="InterPro" id="IPR020900">
    <property type="entry name" value="Arg_repress_DNA-bd"/>
</dbReference>
<dbReference type="GO" id="GO:0003700">
    <property type="term" value="F:DNA-binding transcription factor activity"/>
    <property type="evidence" value="ECO:0007669"/>
    <property type="project" value="UniProtKB-UniRule"/>
</dbReference>
<comment type="subcellular location">
    <subcellularLocation>
        <location evidence="1 10">Cytoplasm</location>
    </subcellularLocation>
</comment>
<dbReference type="GO" id="GO:0034618">
    <property type="term" value="F:arginine binding"/>
    <property type="evidence" value="ECO:0007669"/>
    <property type="project" value="InterPro"/>
</dbReference>
<keyword evidence="9 10" id="KW-0804">Transcription</keyword>
<comment type="function">
    <text evidence="10">Regulates arginine biosynthesis genes.</text>
</comment>
<evidence type="ECO:0000259" key="11">
    <source>
        <dbReference type="Pfam" id="PF01316"/>
    </source>
</evidence>
<evidence type="ECO:0000256" key="10">
    <source>
        <dbReference type="HAMAP-Rule" id="MF_00173"/>
    </source>
</evidence>
<dbReference type="PANTHER" id="PTHR34471:SF1">
    <property type="entry name" value="ARGININE REPRESSOR"/>
    <property type="match status" value="1"/>
</dbReference>
<dbReference type="STRING" id="1410383.TGUWTKB_0310"/>
<accession>A0A090BWB0</accession>
<dbReference type="NCBIfam" id="NF003457">
    <property type="entry name" value="PRK05066.1"/>
    <property type="match status" value="1"/>
</dbReference>
<dbReference type="InterPro" id="IPR036251">
    <property type="entry name" value="Arg_repress_C_sf"/>
</dbReference>
<keyword evidence="10" id="KW-0678">Repressor</keyword>
<evidence type="ECO:0000256" key="1">
    <source>
        <dbReference type="ARBA" id="ARBA00004496"/>
    </source>
</evidence>
<name>A0A090BWB0_9ENTR</name>
<dbReference type="UniPathway" id="UPA00068"/>
<dbReference type="InterPro" id="IPR001669">
    <property type="entry name" value="Arg_repress"/>
</dbReference>
<sequence>MRKILTNQENLIKQFKTLLKEKKFGSQNALAQELKKKGFQKINQSKISRILMKLGAIRIRNTRMEMVYCLPPSELNIPSITNTLKSLVLNIDYNDVMIIIHTIPGSAHIIAKLINSLEKKEGILGTLASNDTIFITPKIISNIKKIFFVLQDLFDNK</sequence>
<keyword evidence="5 10" id="KW-0963">Cytoplasm</keyword>
<dbReference type="Proteomes" id="UP000031627">
    <property type="component" value="Chromosome"/>
</dbReference>
<dbReference type="Pfam" id="PF02863">
    <property type="entry name" value="Arg_repressor_C"/>
    <property type="match status" value="1"/>
</dbReference>
<dbReference type="InterPro" id="IPR036390">
    <property type="entry name" value="WH_DNA-bd_sf"/>
</dbReference>
<dbReference type="KEGG" id="sbw:TGUWTKB_0310"/>
<dbReference type="AlphaFoldDB" id="A0A090BWB0"/>
<evidence type="ECO:0000313" key="14">
    <source>
        <dbReference type="Proteomes" id="UP000031627"/>
    </source>
</evidence>
<dbReference type="InterPro" id="IPR036388">
    <property type="entry name" value="WH-like_DNA-bd_sf"/>
</dbReference>
<dbReference type="EMBL" id="AP014521">
    <property type="protein sequence ID" value="BAP58291.1"/>
    <property type="molecule type" value="Genomic_DNA"/>
</dbReference>
<dbReference type="PANTHER" id="PTHR34471">
    <property type="entry name" value="ARGININE REPRESSOR"/>
    <property type="match status" value="1"/>
</dbReference>
<dbReference type="GO" id="GO:0006526">
    <property type="term" value="P:L-arginine biosynthetic process"/>
    <property type="evidence" value="ECO:0007669"/>
    <property type="project" value="UniProtKB-UniPathway"/>
</dbReference>
<feature type="domain" description="Arginine repressor C-terminal" evidence="12">
    <location>
        <begin position="84"/>
        <end position="147"/>
    </location>
</feature>
<dbReference type="SUPFAM" id="SSF46785">
    <property type="entry name" value="Winged helix' DNA-binding domain"/>
    <property type="match status" value="1"/>
</dbReference>
<dbReference type="PRINTS" id="PR01467">
    <property type="entry name" value="ARGREPRESSOR"/>
</dbReference>
<evidence type="ECO:0000256" key="3">
    <source>
        <dbReference type="ARBA" id="ARBA00008316"/>
    </source>
</evidence>
<dbReference type="RefSeq" id="WP_041062293.1">
    <property type="nucleotide sequence ID" value="NZ_AP014521.1"/>
</dbReference>
<feature type="domain" description="Arginine repressor DNA-binding" evidence="11">
    <location>
        <begin position="7"/>
        <end position="72"/>
    </location>
</feature>
<protein>
    <recommendedName>
        <fullName evidence="4 10">Arginine repressor</fullName>
    </recommendedName>
</protein>
<evidence type="ECO:0000313" key="13">
    <source>
        <dbReference type="EMBL" id="BAP58291.1"/>
    </source>
</evidence>
<dbReference type="Pfam" id="PF01316">
    <property type="entry name" value="Arg_repressor"/>
    <property type="match status" value="1"/>
</dbReference>
<evidence type="ECO:0000256" key="2">
    <source>
        <dbReference type="ARBA" id="ARBA00005040"/>
    </source>
</evidence>
<evidence type="ECO:0000256" key="4">
    <source>
        <dbReference type="ARBA" id="ARBA00021148"/>
    </source>
</evidence>
<proteinExistence type="inferred from homology"/>
<evidence type="ECO:0000256" key="9">
    <source>
        <dbReference type="ARBA" id="ARBA00023163"/>
    </source>
</evidence>
<dbReference type="InterPro" id="IPR020899">
    <property type="entry name" value="Arg_repress_C"/>
</dbReference>
<keyword evidence="14" id="KW-1185">Reference proteome</keyword>
<dbReference type="HOGENOM" id="CLU_097103_2_0_6"/>
<evidence type="ECO:0000259" key="12">
    <source>
        <dbReference type="Pfam" id="PF02863"/>
    </source>
</evidence>
<evidence type="ECO:0000256" key="8">
    <source>
        <dbReference type="ARBA" id="ARBA00023125"/>
    </source>
</evidence>
<dbReference type="SUPFAM" id="SSF55252">
    <property type="entry name" value="C-terminal domain of arginine repressor"/>
    <property type="match status" value="1"/>
</dbReference>
<dbReference type="HAMAP" id="MF_00173">
    <property type="entry name" value="Arg_repressor"/>
    <property type="match status" value="1"/>
</dbReference>
<dbReference type="Gene3D" id="1.10.10.10">
    <property type="entry name" value="Winged helix-like DNA-binding domain superfamily/Winged helix DNA-binding domain"/>
    <property type="match status" value="1"/>
</dbReference>
<dbReference type="GO" id="GO:0051259">
    <property type="term" value="P:protein complex oligomerization"/>
    <property type="evidence" value="ECO:0007669"/>
    <property type="project" value="InterPro"/>
</dbReference>
<comment type="pathway">
    <text evidence="2 10">Amino-acid biosynthesis; L-arginine biosynthesis [regulation].</text>
</comment>
<dbReference type="Gene3D" id="3.30.1360.40">
    <property type="match status" value="1"/>
</dbReference>
<comment type="similarity">
    <text evidence="3 10">Belongs to the ArgR family.</text>
</comment>
<evidence type="ECO:0000256" key="7">
    <source>
        <dbReference type="ARBA" id="ARBA00023015"/>
    </source>
</evidence>
<keyword evidence="8 10" id="KW-0238">DNA-binding</keyword>
<evidence type="ECO:0000256" key="6">
    <source>
        <dbReference type="ARBA" id="ARBA00022571"/>
    </source>
</evidence>
<reference evidence="14" key="1">
    <citation type="submission" date="2013-11" db="EMBL/GenBank/DDBJ databases">
        <title>Symbiont-containing voluminous jelly as an extraordinary maternal gift for overwintering insect nymphs.</title>
        <authorList>
            <person name="Kaiwa N."/>
            <person name="Hosokawa T."/>
            <person name="Nikoh N."/>
            <person name="Meng X.Y."/>
            <person name="Tanahashi M."/>
            <person name="Moriyama M."/>
            <person name="Maeda T."/>
            <person name="Yamaguchi K."/>
            <person name="Shigenobu S."/>
            <person name="Ito M."/>
            <person name="Fukatsu T."/>
        </authorList>
    </citation>
    <scope>NUCLEOTIDE SEQUENCE [LARGE SCALE GENOMIC DNA]</scope>
    <source>
        <strain evidence="14">UwTKB</strain>
    </source>
</reference>
<dbReference type="OrthoDB" id="7060358at2"/>
<keyword evidence="10" id="KW-0028">Amino-acid biosynthesis</keyword>